<reference evidence="1 2" key="1">
    <citation type="submission" date="2020-10" db="EMBL/GenBank/DDBJ databases">
        <title>Genomic Encyclopedia of Type Strains, Phase IV (KMG-IV): sequencing the most valuable type-strain genomes for metagenomic binning, comparative biology and taxonomic classification.</title>
        <authorList>
            <person name="Goeker M."/>
        </authorList>
    </citation>
    <scope>NUCLEOTIDE SEQUENCE [LARGE SCALE GENOMIC DNA]</scope>
    <source>
        <strain evidence="1 2">DSM 4194</strain>
    </source>
</reference>
<evidence type="ECO:0008006" key="3">
    <source>
        <dbReference type="Google" id="ProtNLM"/>
    </source>
</evidence>
<accession>A0ABR9H4H9</accession>
<dbReference type="RefSeq" id="WP_192623789.1">
    <property type="nucleotide sequence ID" value="NZ_JADBGG010000016.1"/>
</dbReference>
<organism evidence="1 2">
    <name type="scientific">Desulfomicrobium macestii</name>
    <dbReference type="NCBI Taxonomy" id="90731"/>
    <lineage>
        <taxon>Bacteria</taxon>
        <taxon>Pseudomonadati</taxon>
        <taxon>Thermodesulfobacteriota</taxon>
        <taxon>Desulfovibrionia</taxon>
        <taxon>Desulfovibrionales</taxon>
        <taxon>Desulfomicrobiaceae</taxon>
        <taxon>Desulfomicrobium</taxon>
    </lineage>
</organism>
<proteinExistence type="predicted"/>
<evidence type="ECO:0000313" key="1">
    <source>
        <dbReference type="EMBL" id="MBE1425611.1"/>
    </source>
</evidence>
<comment type="caution">
    <text evidence="1">The sequence shown here is derived from an EMBL/GenBank/DDBJ whole genome shotgun (WGS) entry which is preliminary data.</text>
</comment>
<gene>
    <name evidence="1" type="ORF">H4684_002268</name>
</gene>
<sequence>MKLALSGWGEVLPMYLPEWVVTLAEACDRSSMRTVAASLGVSPALVSLAIRNAHHARLDFIQARVEAVLGGVECPVLGHISAERCRQNQDQPFSSINPLSVRLFRACRGECPHGGKK</sequence>
<dbReference type="Proteomes" id="UP000639010">
    <property type="component" value="Unassembled WGS sequence"/>
</dbReference>
<keyword evidence="2" id="KW-1185">Reference proteome</keyword>
<protein>
    <recommendedName>
        <fullName evidence="3">Transcriptional regulator</fullName>
    </recommendedName>
</protein>
<name>A0ABR9H4H9_9BACT</name>
<evidence type="ECO:0000313" key="2">
    <source>
        <dbReference type="Proteomes" id="UP000639010"/>
    </source>
</evidence>
<dbReference type="EMBL" id="JADBGG010000016">
    <property type="protein sequence ID" value="MBE1425611.1"/>
    <property type="molecule type" value="Genomic_DNA"/>
</dbReference>